<comment type="caution">
    <text evidence="2">The sequence shown here is derived from an EMBL/GenBank/DDBJ whole genome shotgun (WGS) entry which is preliminary data.</text>
</comment>
<evidence type="ECO:0000313" key="3">
    <source>
        <dbReference type="Proteomes" id="UP000730161"/>
    </source>
</evidence>
<organism evidence="2 3">
    <name type="scientific">Methanocalculus chunghsingensis</name>
    <dbReference type="NCBI Taxonomy" id="156457"/>
    <lineage>
        <taxon>Archaea</taxon>
        <taxon>Methanobacteriati</taxon>
        <taxon>Methanobacteriota</taxon>
        <taxon>Stenosarchaea group</taxon>
        <taxon>Methanomicrobia</taxon>
        <taxon>Methanomicrobiales</taxon>
        <taxon>Methanocalculaceae</taxon>
        <taxon>Methanocalculus</taxon>
    </lineage>
</organism>
<dbReference type="EMBL" id="JWHL01000001">
    <property type="protein sequence ID" value="MBR1368020.1"/>
    <property type="molecule type" value="Genomic_DNA"/>
</dbReference>
<sequence length="197" mass="23014">MIHKIYEYLLLKNLTTAPSEICFMLTIDDLISAPERIYDIVSWSLEVTGIRMVTFHIDTEDPTSCEPFIEEIRKISQIAHLHLHQDEEYVEAGKGLCVMVVIGKSGRWEVTESIRRIAEEGVDPCDVTEEMIEEHLTFRCAPDLIIKTGGSHLTDFLIWQSVYSELFFLDMNWKFFRKTDFLRALRDYQSRTRRFGA</sequence>
<evidence type="ECO:0000313" key="2">
    <source>
        <dbReference type="EMBL" id="MBR1368020.1"/>
    </source>
</evidence>
<dbReference type="Gene3D" id="3.40.1180.10">
    <property type="entry name" value="Decaprenyl diphosphate synthase-like"/>
    <property type="match status" value="1"/>
</dbReference>
<dbReference type="SUPFAM" id="SSF64005">
    <property type="entry name" value="Undecaprenyl diphosphate synthase"/>
    <property type="match status" value="1"/>
</dbReference>
<evidence type="ECO:0000256" key="1">
    <source>
        <dbReference type="ARBA" id="ARBA00022679"/>
    </source>
</evidence>
<dbReference type="PANTHER" id="PTHR10291">
    <property type="entry name" value="DEHYDRODOLICHYL DIPHOSPHATE SYNTHASE FAMILY MEMBER"/>
    <property type="match status" value="1"/>
</dbReference>
<protein>
    <submittedName>
        <fullName evidence="2">Di-trans,poly-cis-decaprenylcistransferase</fullName>
    </submittedName>
</protein>
<dbReference type="Proteomes" id="UP000730161">
    <property type="component" value="Unassembled WGS sequence"/>
</dbReference>
<dbReference type="AlphaFoldDB" id="A0A8J8B3C4"/>
<accession>A0A8J8B3C4</accession>
<proteinExistence type="predicted"/>
<dbReference type="OrthoDB" id="140576at2157"/>
<gene>
    <name evidence="2" type="ORF">RJ53_00335</name>
</gene>
<keyword evidence="1" id="KW-0808">Transferase</keyword>
<dbReference type="Pfam" id="PF01255">
    <property type="entry name" value="Prenyltransf"/>
    <property type="match status" value="1"/>
</dbReference>
<keyword evidence="3" id="KW-1185">Reference proteome</keyword>
<dbReference type="GO" id="GO:0045547">
    <property type="term" value="F:ditrans,polycis-polyprenyl diphosphate synthase [(2E,6E)-farnesyl diphosphate specific] activity"/>
    <property type="evidence" value="ECO:0007669"/>
    <property type="project" value="TreeGrafter"/>
</dbReference>
<dbReference type="FunFam" id="3.40.1180.10:FF:000016">
    <property type="entry name" value="Undecaprenyl diphosphate synthase"/>
    <property type="match status" value="1"/>
</dbReference>
<dbReference type="GO" id="GO:0016094">
    <property type="term" value="P:polyprenol biosynthetic process"/>
    <property type="evidence" value="ECO:0007669"/>
    <property type="project" value="TreeGrafter"/>
</dbReference>
<name>A0A8J8B3C4_9EURY</name>
<dbReference type="InterPro" id="IPR036424">
    <property type="entry name" value="UPP_synth-like_sf"/>
</dbReference>
<dbReference type="InterPro" id="IPR001441">
    <property type="entry name" value="UPP_synth-like"/>
</dbReference>
<dbReference type="RefSeq" id="WP_211529620.1">
    <property type="nucleotide sequence ID" value="NZ_JWHL01000001.1"/>
</dbReference>
<reference evidence="2" key="1">
    <citation type="submission" date="2014-12" db="EMBL/GenBank/DDBJ databases">
        <authorList>
            <person name="Huang H.-H."/>
            <person name="Chen S.-C."/>
            <person name="Lai M.-C."/>
        </authorList>
    </citation>
    <scope>NUCLEOTIDE SEQUENCE</scope>
    <source>
        <strain evidence="2">K1F9705b</strain>
    </source>
</reference>
<dbReference type="PANTHER" id="PTHR10291:SF28">
    <property type="entry name" value="UNDECAPRENYL DIPHOSPHATE SYNTHASE"/>
    <property type="match status" value="1"/>
</dbReference>